<organism evidence="1">
    <name type="scientific">viral metagenome</name>
    <dbReference type="NCBI Taxonomy" id="1070528"/>
    <lineage>
        <taxon>unclassified sequences</taxon>
        <taxon>metagenomes</taxon>
        <taxon>organismal metagenomes</taxon>
    </lineage>
</organism>
<dbReference type="AlphaFoldDB" id="A0A6C0B7G9"/>
<proteinExistence type="predicted"/>
<accession>A0A6C0B7G9</accession>
<evidence type="ECO:0000313" key="1">
    <source>
        <dbReference type="EMBL" id="QHS87990.1"/>
    </source>
</evidence>
<sequence length="83" mass="9637">MNLILSLKPKLCKNCNFFMPEQLGGKYDVGDYFGKCRKFGFLPVNSSEIEYVYSYKARFNENQCGKSAKFFESAGRDKFLYSE</sequence>
<reference evidence="1" key="1">
    <citation type="journal article" date="2020" name="Nature">
        <title>Giant virus diversity and host interactions through global metagenomics.</title>
        <authorList>
            <person name="Schulz F."/>
            <person name="Roux S."/>
            <person name="Paez-Espino D."/>
            <person name="Jungbluth S."/>
            <person name="Walsh D.A."/>
            <person name="Denef V.J."/>
            <person name="McMahon K.D."/>
            <person name="Konstantinidis K.T."/>
            <person name="Eloe-Fadrosh E.A."/>
            <person name="Kyrpides N.C."/>
            <person name="Woyke T."/>
        </authorList>
    </citation>
    <scope>NUCLEOTIDE SEQUENCE</scope>
    <source>
        <strain evidence="1">GVMAG-M-3300010158-13</strain>
    </source>
</reference>
<dbReference type="EMBL" id="MN739090">
    <property type="protein sequence ID" value="QHS87990.1"/>
    <property type="molecule type" value="Genomic_DNA"/>
</dbReference>
<protein>
    <submittedName>
        <fullName evidence="1">Uncharacterized protein</fullName>
    </submittedName>
</protein>
<name>A0A6C0B7G9_9ZZZZ</name>